<keyword evidence="5" id="KW-0735">Signal-anchor</keyword>
<evidence type="ECO:0000256" key="4">
    <source>
        <dbReference type="ARBA" id="ARBA00022824"/>
    </source>
</evidence>
<accession>A0A553PHB8</accession>
<dbReference type="EMBL" id="VCGU01000004">
    <property type="protein sequence ID" value="TRY77064.1"/>
    <property type="molecule type" value="Genomic_DNA"/>
</dbReference>
<name>A0A553PHB8_TIGCA</name>
<dbReference type="PANTHER" id="PTHR15351:SF3">
    <property type="entry name" value="ERLIN"/>
    <property type="match status" value="1"/>
</dbReference>
<dbReference type="InterPro" id="IPR001107">
    <property type="entry name" value="Band_7"/>
</dbReference>
<sequence>MNVGGVDISKSPRHGIRLDPKSWANQSETSSIYSEGRPDFQTMPDYHDEEEGRITKKRPKKQNVFNKEENIPWIVTGSIAGLVLLFVLVACLITAIHRIPEGHVGVYFKNGALLESVTDPGIHWSQPFVTQVEQIKVRPETKFLDPMICTTQDGVRNVFRDVQVISSIDKTQVLPLVRSFGTKMKEILIYERITEAVQVFCANNSIDEVYNTRFLDIIIFVNKTLQTNLDRFAPKGAILIWNVFLPKPEVPPAIAANYREVKIEWTKQLVAEQKQKTETILKETQKIKAVLDAEREKEVERIDISKEIQREEGKKNVSAINNAIFTAKMLNEADTMTYVQESEASSNKLLFTDEYIKLQIAKSLMNNTKMFFSGSESLVGSLIGQVFGTNTQSDQ</sequence>
<dbReference type="GO" id="GO:0005789">
    <property type="term" value="C:endoplasmic reticulum membrane"/>
    <property type="evidence" value="ECO:0007669"/>
    <property type="project" value="UniProtKB-SubCell"/>
</dbReference>
<evidence type="ECO:0000256" key="9">
    <source>
        <dbReference type="SAM" id="MobiDB-lite"/>
    </source>
</evidence>
<evidence type="ECO:0000259" key="11">
    <source>
        <dbReference type="SMART" id="SM00244"/>
    </source>
</evidence>
<keyword evidence="13" id="KW-1185">Reference proteome</keyword>
<dbReference type="PANTHER" id="PTHR15351">
    <property type="entry name" value="ERLIN (ER LIPID RAFT ASSOCIATED PROTEIN) HOMOLOG"/>
    <property type="match status" value="1"/>
</dbReference>
<reference evidence="12 13" key="1">
    <citation type="journal article" date="2018" name="Nat. Ecol. Evol.">
        <title>Genomic signatures of mitonuclear coevolution across populations of Tigriopus californicus.</title>
        <authorList>
            <person name="Barreto F.S."/>
            <person name="Watson E.T."/>
            <person name="Lima T.G."/>
            <person name="Willett C.S."/>
            <person name="Edmands S."/>
            <person name="Li W."/>
            <person name="Burton R.S."/>
        </authorList>
    </citation>
    <scope>NUCLEOTIDE SEQUENCE [LARGE SCALE GENOMIC DNA]</scope>
    <source>
        <strain evidence="12 13">San Diego</strain>
    </source>
</reference>
<comment type="subcellular location">
    <subcellularLocation>
        <location evidence="1">Endoplasmic reticulum membrane</location>
        <topology evidence="1">Single-pass type II membrane protein</topology>
    </subcellularLocation>
</comment>
<dbReference type="GO" id="GO:0015485">
    <property type="term" value="F:cholesterol binding"/>
    <property type="evidence" value="ECO:0007669"/>
    <property type="project" value="TreeGrafter"/>
</dbReference>
<feature type="region of interest" description="Disordered" evidence="9">
    <location>
        <begin position="1"/>
        <end position="61"/>
    </location>
</feature>
<feature type="transmembrane region" description="Helical" evidence="10">
    <location>
        <begin position="71"/>
        <end position="93"/>
    </location>
</feature>
<dbReference type="AlphaFoldDB" id="A0A553PHB8"/>
<keyword evidence="3 10" id="KW-0812">Transmembrane</keyword>
<dbReference type="Proteomes" id="UP000318571">
    <property type="component" value="Chromosome 5"/>
</dbReference>
<comment type="caution">
    <text evidence="12">The sequence shown here is derived from an EMBL/GenBank/DDBJ whole genome shotgun (WGS) entry which is preliminary data.</text>
</comment>
<evidence type="ECO:0000313" key="12">
    <source>
        <dbReference type="EMBL" id="TRY77064.1"/>
    </source>
</evidence>
<evidence type="ECO:0000256" key="2">
    <source>
        <dbReference type="ARBA" id="ARBA00008164"/>
    </source>
</evidence>
<gene>
    <name evidence="12" type="ORF">TCAL_08349</name>
</gene>
<dbReference type="OrthoDB" id="77368at2759"/>
<comment type="similarity">
    <text evidence="2">Belongs to the band 7/mec-2 family.</text>
</comment>
<keyword evidence="4" id="KW-0256">Endoplasmic reticulum</keyword>
<evidence type="ECO:0000256" key="8">
    <source>
        <dbReference type="ARBA" id="ARBA00023180"/>
    </source>
</evidence>
<evidence type="ECO:0000256" key="10">
    <source>
        <dbReference type="SAM" id="Phobius"/>
    </source>
</evidence>
<evidence type="ECO:0000256" key="5">
    <source>
        <dbReference type="ARBA" id="ARBA00022968"/>
    </source>
</evidence>
<evidence type="ECO:0000256" key="3">
    <source>
        <dbReference type="ARBA" id="ARBA00022692"/>
    </source>
</evidence>
<evidence type="ECO:0000256" key="1">
    <source>
        <dbReference type="ARBA" id="ARBA00004648"/>
    </source>
</evidence>
<feature type="domain" description="Band 7" evidence="11">
    <location>
        <begin position="94"/>
        <end position="262"/>
    </location>
</feature>
<keyword evidence="6 10" id="KW-1133">Transmembrane helix</keyword>
<keyword evidence="8" id="KW-0325">Glycoprotein</keyword>
<proteinExistence type="inferred from homology"/>
<keyword evidence="7 10" id="KW-0472">Membrane</keyword>
<organism evidence="12 13">
    <name type="scientific">Tigriopus californicus</name>
    <name type="common">Marine copepod</name>
    <dbReference type="NCBI Taxonomy" id="6832"/>
    <lineage>
        <taxon>Eukaryota</taxon>
        <taxon>Metazoa</taxon>
        <taxon>Ecdysozoa</taxon>
        <taxon>Arthropoda</taxon>
        <taxon>Crustacea</taxon>
        <taxon>Multicrustacea</taxon>
        <taxon>Hexanauplia</taxon>
        <taxon>Copepoda</taxon>
        <taxon>Harpacticoida</taxon>
        <taxon>Harpacticidae</taxon>
        <taxon>Tigriopus</taxon>
    </lineage>
</organism>
<feature type="compositionally biased region" description="Polar residues" evidence="9">
    <location>
        <begin position="23"/>
        <end position="33"/>
    </location>
</feature>
<dbReference type="SMART" id="SM00244">
    <property type="entry name" value="PHB"/>
    <property type="match status" value="1"/>
</dbReference>
<evidence type="ECO:0000256" key="6">
    <source>
        <dbReference type="ARBA" id="ARBA00022989"/>
    </source>
</evidence>
<evidence type="ECO:0000256" key="7">
    <source>
        <dbReference type="ARBA" id="ARBA00023136"/>
    </source>
</evidence>
<protein>
    <recommendedName>
        <fullName evidence="11">Band 7 domain-containing protein</fullName>
    </recommendedName>
</protein>
<dbReference type="GO" id="GO:0032933">
    <property type="term" value="P:SREBP signaling pathway"/>
    <property type="evidence" value="ECO:0007669"/>
    <property type="project" value="TreeGrafter"/>
</dbReference>
<dbReference type="GO" id="GO:0031625">
    <property type="term" value="F:ubiquitin protein ligase binding"/>
    <property type="evidence" value="ECO:0007669"/>
    <property type="project" value="InterPro"/>
</dbReference>
<evidence type="ECO:0000313" key="13">
    <source>
        <dbReference type="Proteomes" id="UP000318571"/>
    </source>
</evidence>
<dbReference type="InterPro" id="IPR033294">
    <property type="entry name" value="Erlin1/2"/>
</dbReference>
<dbReference type="STRING" id="6832.A0A553PHB8"/>
<dbReference type="Pfam" id="PF01145">
    <property type="entry name" value="Band_7"/>
    <property type="match status" value="1"/>
</dbReference>